<keyword evidence="1" id="KW-0175">Coiled coil</keyword>
<name>K3ZLZ5_SETIT</name>
<dbReference type="AlphaFoldDB" id="K3ZLZ5"/>
<reference evidence="2" key="2">
    <citation type="submission" date="2018-08" db="UniProtKB">
        <authorList>
            <consortium name="EnsemblPlants"/>
        </authorList>
    </citation>
    <scope>IDENTIFICATION</scope>
    <source>
        <strain evidence="2">Yugu1</strain>
    </source>
</reference>
<accession>K3ZLZ5</accession>
<protein>
    <submittedName>
        <fullName evidence="2">Uncharacterized protein</fullName>
    </submittedName>
</protein>
<keyword evidence="3" id="KW-1185">Reference proteome</keyword>
<dbReference type="Proteomes" id="UP000004995">
    <property type="component" value="Unassembled WGS sequence"/>
</dbReference>
<sequence length="222" mass="25143">MGPSIDQILVASILPPNFDIDRVDWSNITQEELDCTQLNACVTNFLRSTLYEDIQDIIFDIKEVCNAAHLIWALLMETYVKPEYSSQASSLPKSTPSNDEVDLCLMAKKKKKAKKGKNQKIEVSSSLVEELELLKSNHASLVYNQSSIEHVFVESYNDLVAQENDELMQEVERLKKDLSELKGKSQVQPSQDNHEIMVKKVEKGSTVTYSAPQHLKINKSKI</sequence>
<dbReference type="Gramene" id="KQK94838">
    <property type="protein sequence ID" value="KQK94838"/>
    <property type="gene ID" value="SETIT_027607mg"/>
</dbReference>
<dbReference type="EMBL" id="AGNK02005013">
    <property type="status" value="NOT_ANNOTATED_CDS"/>
    <property type="molecule type" value="Genomic_DNA"/>
</dbReference>
<dbReference type="InParanoid" id="K3ZLZ5"/>
<evidence type="ECO:0000313" key="3">
    <source>
        <dbReference type="Proteomes" id="UP000004995"/>
    </source>
</evidence>
<dbReference type="EnsemblPlants" id="KQK94838">
    <property type="protein sequence ID" value="KQK94838"/>
    <property type="gene ID" value="SETIT_027607mg"/>
</dbReference>
<reference evidence="3" key="1">
    <citation type="journal article" date="2012" name="Nat. Biotechnol.">
        <title>Reference genome sequence of the model plant Setaria.</title>
        <authorList>
            <person name="Bennetzen J.L."/>
            <person name="Schmutz J."/>
            <person name="Wang H."/>
            <person name="Percifield R."/>
            <person name="Hawkins J."/>
            <person name="Pontaroli A.C."/>
            <person name="Estep M."/>
            <person name="Feng L."/>
            <person name="Vaughn J.N."/>
            <person name="Grimwood J."/>
            <person name="Jenkins J."/>
            <person name="Barry K."/>
            <person name="Lindquist E."/>
            <person name="Hellsten U."/>
            <person name="Deshpande S."/>
            <person name="Wang X."/>
            <person name="Wu X."/>
            <person name="Mitros T."/>
            <person name="Triplett J."/>
            <person name="Yang X."/>
            <person name="Ye C.Y."/>
            <person name="Mauro-Herrera M."/>
            <person name="Wang L."/>
            <person name="Li P."/>
            <person name="Sharma M."/>
            <person name="Sharma R."/>
            <person name="Ronald P.C."/>
            <person name="Panaud O."/>
            <person name="Kellogg E.A."/>
            <person name="Brutnell T.P."/>
            <person name="Doust A.N."/>
            <person name="Tuskan G.A."/>
            <person name="Rokhsar D."/>
            <person name="Devos K.M."/>
        </authorList>
    </citation>
    <scope>NUCLEOTIDE SEQUENCE [LARGE SCALE GENOMIC DNA]</scope>
    <source>
        <strain evidence="3">cv. Yugu1</strain>
    </source>
</reference>
<evidence type="ECO:0000313" key="2">
    <source>
        <dbReference type="EnsemblPlants" id="KQK94838"/>
    </source>
</evidence>
<proteinExistence type="predicted"/>
<evidence type="ECO:0000256" key="1">
    <source>
        <dbReference type="SAM" id="Coils"/>
    </source>
</evidence>
<dbReference type="HOGENOM" id="CLU_044302_0_0_1"/>
<feature type="coiled-coil region" evidence="1">
    <location>
        <begin position="157"/>
        <end position="184"/>
    </location>
</feature>
<organism evidence="2 3">
    <name type="scientific">Setaria italica</name>
    <name type="common">Foxtail millet</name>
    <name type="synonym">Panicum italicum</name>
    <dbReference type="NCBI Taxonomy" id="4555"/>
    <lineage>
        <taxon>Eukaryota</taxon>
        <taxon>Viridiplantae</taxon>
        <taxon>Streptophyta</taxon>
        <taxon>Embryophyta</taxon>
        <taxon>Tracheophyta</taxon>
        <taxon>Spermatophyta</taxon>
        <taxon>Magnoliopsida</taxon>
        <taxon>Liliopsida</taxon>
        <taxon>Poales</taxon>
        <taxon>Poaceae</taxon>
        <taxon>PACMAD clade</taxon>
        <taxon>Panicoideae</taxon>
        <taxon>Panicodae</taxon>
        <taxon>Paniceae</taxon>
        <taxon>Cenchrinae</taxon>
        <taxon>Setaria</taxon>
    </lineage>
</organism>